<dbReference type="PANTHER" id="PTHR12837:SF0">
    <property type="entry name" value="POLY(ADP-RIBOSE) GLYCOHYDROLASE"/>
    <property type="match status" value="1"/>
</dbReference>
<feature type="non-terminal residue" evidence="1">
    <location>
        <position position="1"/>
    </location>
</feature>
<dbReference type="AlphaFoldDB" id="A0A2U3PC09"/>
<evidence type="ECO:0000313" key="2">
    <source>
        <dbReference type="Proteomes" id="UP000240424"/>
    </source>
</evidence>
<dbReference type="Proteomes" id="UP000240424">
    <property type="component" value="Unassembled WGS sequence"/>
</dbReference>
<organism evidence="1 2">
    <name type="scientific">Mycobacterium numidiamassiliense</name>
    <dbReference type="NCBI Taxonomy" id="1841861"/>
    <lineage>
        <taxon>Bacteria</taxon>
        <taxon>Bacillati</taxon>
        <taxon>Actinomycetota</taxon>
        <taxon>Actinomycetes</taxon>
        <taxon>Mycobacteriales</taxon>
        <taxon>Mycobacteriaceae</taxon>
        <taxon>Mycobacterium</taxon>
    </lineage>
</organism>
<reference evidence="1 2" key="1">
    <citation type="submission" date="2017-01" db="EMBL/GenBank/DDBJ databases">
        <authorList>
            <consortium name="Urmite Genomes"/>
        </authorList>
    </citation>
    <scope>NUCLEOTIDE SEQUENCE [LARGE SCALE GENOMIC DNA]</scope>
    <source>
        <strain evidence="1 2">AB215</strain>
    </source>
</reference>
<name>A0A2U3PC09_9MYCO</name>
<accession>A0A2U3PC09</accession>
<keyword evidence="2" id="KW-1185">Reference proteome</keyword>
<dbReference type="GO" id="GO:0006282">
    <property type="term" value="P:regulation of DNA repair"/>
    <property type="evidence" value="ECO:0007669"/>
    <property type="project" value="InterPro"/>
</dbReference>
<gene>
    <name evidence="1" type="ORF">MNAB215_3477</name>
</gene>
<protein>
    <submittedName>
        <fullName evidence="1">Uncharacterized protein</fullName>
    </submittedName>
</protein>
<dbReference type="GO" id="GO:0005975">
    <property type="term" value="P:carbohydrate metabolic process"/>
    <property type="evidence" value="ECO:0007669"/>
    <property type="project" value="InterPro"/>
</dbReference>
<dbReference type="GO" id="GO:0005737">
    <property type="term" value="C:cytoplasm"/>
    <property type="evidence" value="ECO:0007669"/>
    <property type="project" value="TreeGrafter"/>
</dbReference>
<dbReference type="EMBL" id="FUEZ01000004">
    <property type="protein sequence ID" value="SPM41272.1"/>
    <property type="molecule type" value="Genomic_DNA"/>
</dbReference>
<proteinExistence type="predicted"/>
<sequence length="361" mass="39375">VLAAVTCFAPIGFSLADPAAESAATAAVTIPFPTPLTDEIKKLDEEAAKDPSPHKLHAKKASILKAAFDNLPPAPWKSETAVVGLAHPENYQFDTSKKPSDPKYFPKYFPDNFKNNNVTVTAEPQGLYDYKPTDEIWVDFANHDLGGGVFGDGMVQEETMALSMPQLADAAAIGYTTRDHGKPGPLGSNPTPLVLTKVHRAIELDKQLYGSGWESKSLDEVKKLLYPQKPNQELNVLAVAVEKITTAQQTELDTLDDLFNTFVAAYAVAKDAKPNTIINTGPIGTGDFNNDDKVIYVMQHLAAQQIGGLNLRYWGLTQGQQNTYDSMVAKIIGNWQKDPNKSMTRLVVLAHECLTSSQNCK</sequence>
<dbReference type="InterPro" id="IPR007724">
    <property type="entry name" value="Poly_GlycHdrlase"/>
</dbReference>
<dbReference type="PANTHER" id="PTHR12837">
    <property type="entry name" value="POLY ADP-RIBOSE GLYCOHYDROLASE"/>
    <property type="match status" value="1"/>
</dbReference>
<dbReference type="GO" id="GO:0004649">
    <property type="term" value="F:poly(ADP-ribose) glycohydrolase activity"/>
    <property type="evidence" value="ECO:0007669"/>
    <property type="project" value="InterPro"/>
</dbReference>
<evidence type="ECO:0000313" key="1">
    <source>
        <dbReference type="EMBL" id="SPM41272.1"/>
    </source>
</evidence>
<dbReference type="GO" id="GO:0009225">
    <property type="term" value="P:nucleotide-sugar metabolic process"/>
    <property type="evidence" value="ECO:0007669"/>
    <property type="project" value="TreeGrafter"/>
</dbReference>
<dbReference type="GO" id="GO:1990966">
    <property type="term" value="P:ATP generation from poly-ADP-D-ribose"/>
    <property type="evidence" value="ECO:0007669"/>
    <property type="project" value="TreeGrafter"/>
</dbReference>